<name>A0ABS5KTS2_9ACTN</name>
<feature type="domain" description="N-acetyltransferase" evidence="3">
    <location>
        <begin position="3"/>
        <end position="150"/>
    </location>
</feature>
<comment type="caution">
    <text evidence="4">The sequence shown here is derived from an EMBL/GenBank/DDBJ whole genome shotgun (WGS) entry which is preliminary data.</text>
</comment>
<organism evidence="4 5">
    <name type="scientific">Catenulispora pinistramenti</name>
    <dbReference type="NCBI Taxonomy" id="2705254"/>
    <lineage>
        <taxon>Bacteria</taxon>
        <taxon>Bacillati</taxon>
        <taxon>Actinomycetota</taxon>
        <taxon>Actinomycetes</taxon>
        <taxon>Catenulisporales</taxon>
        <taxon>Catenulisporaceae</taxon>
        <taxon>Catenulispora</taxon>
    </lineage>
</organism>
<dbReference type="PANTHER" id="PTHR43877">
    <property type="entry name" value="AMINOALKYLPHOSPHONATE N-ACETYLTRANSFERASE-RELATED-RELATED"/>
    <property type="match status" value="1"/>
</dbReference>
<dbReference type="InterPro" id="IPR016181">
    <property type="entry name" value="Acyl_CoA_acyltransferase"/>
</dbReference>
<protein>
    <submittedName>
        <fullName evidence="4">GNAT family N-acetyltransferase</fullName>
    </submittedName>
</protein>
<accession>A0ABS5KTS2</accession>
<evidence type="ECO:0000313" key="4">
    <source>
        <dbReference type="EMBL" id="MBS2549457.1"/>
    </source>
</evidence>
<dbReference type="Gene3D" id="3.40.630.30">
    <property type="match status" value="1"/>
</dbReference>
<dbReference type="InterPro" id="IPR000182">
    <property type="entry name" value="GNAT_dom"/>
</dbReference>
<sequence length="326" mass="36548">MPLTIRELRVEDPATVPELLALYRDAVAADAPRYPEPTESLLRWLMVPRVARHRSCVVAYDGDRPVGYGCMNHDNETNRDLISGNLWIRPEDRAEVAVPLIGAFKAYARGRGCTRLTLPFGDHSTDYEAVFTAEGGRPVAREFRMQVDLTAIDRERYADLAQPSEKNAHYRIEQWRSPTPEHLLPAVVQANEAMRDAPTGDLDFQFAPASIDRRRQMELDAMAVGTRLHIIAALTADATIAGFHEVLLFPGCRMADVGRTAVPTKFRGHGLGLRLKAALTLHLLEHEPQIDTVSTWNDSDNVPMLRVNGALGYERAEAWSNWQFDL</sequence>
<gene>
    <name evidence="4" type="ORF">KGQ19_21570</name>
</gene>
<keyword evidence="2" id="KW-0012">Acyltransferase</keyword>
<evidence type="ECO:0000313" key="5">
    <source>
        <dbReference type="Proteomes" id="UP000730482"/>
    </source>
</evidence>
<proteinExistence type="predicted"/>
<dbReference type="CDD" id="cd04301">
    <property type="entry name" value="NAT_SF"/>
    <property type="match status" value="1"/>
</dbReference>
<dbReference type="InterPro" id="IPR050832">
    <property type="entry name" value="Bact_Acetyltransf"/>
</dbReference>
<keyword evidence="5" id="KW-1185">Reference proteome</keyword>
<reference evidence="4 5" key="1">
    <citation type="submission" date="2020-02" db="EMBL/GenBank/DDBJ databases">
        <title>Acidophilic actinobacteria isolated from forest soil.</title>
        <authorList>
            <person name="Golinska P."/>
        </authorList>
    </citation>
    <scope>NUCLEOTIDE SEQUENCE [LARGE SCALE GENOMIC DNA]</scope>
    <source>
        <strain evidence="4 5">NL8</strain>
    </source>
</reference>
<evidence type="ECO:0000256" key="1">
    <source>
        <dbReference type="ARBA" id="ARBA00022679"/>
    </source>
</evidence>
<keyword evidence="1" id="KW-0808">Transferase</keyword>
<evidence type="ECO:0000256" key="2">
    <source>
        <dbReference type="ARBA" id="ARBA00023315"/>
    </source>
</evidence>
<dbReference type="RefSeq" id="WP_212011017.1">
    <property type="nucleotide sequence ID" value="NZ_JAAFYZ010000073.1"/>
</dbReference>
<dbReference type="PROSITE" id="PS51186">
    <property type="entry name" value="GNAT"/>
    <property type="match status" value="1"/>
</dbReference>
<dbReference type="EMBL" id="JAAFYZ010000073">
    <property type="protein sequence ID" value="MBS2549457.1"/>
    <property type="molecule type" value="Genomic_DNA"/>
</dbReference>
<dbReference type="SUPFAM" id="SSF55729">
    <property type="entry name" value="Acyl-CoA N-acyltransferases (Nat)"/>
    <property type="match status" value="2"/>
</dbReference>
<evidence type="ECO:0000259" key="3">
    <source>
        <dbReference type="PROSITE" id="PS51186"/>
    </source>
</evidence>
<dbReference type="Proteomes" id="UP000730482">
    <property type="component" value="Unassembled WGS sequence"/>
</dbReference>